<dbReference type="Proteomes" id="UP001469553">
    <property type="component" value="Unassembled WGS sequence"/>
</dbReference>
<name>A0ABV0Y642_9TELE</name>
<gene>
    <name evidence="1" type="ORF">AMECASPLE_030215</name>
</gene>
<comment type="caution">
    <text evidence="1">The sequence shown here is derived from an EMBL/GenBank/DDBJ whole genome shotgun (WGS) entry which is preliminary data.</text>
</comment>
<organism evidence="1 2">
    <name type="scientific">Ameca splendens</name>
    <dbReference type="NCBI Taxonomy" id="208324"/>
    <lineage>
        <taxon>Eukaryota</taxon>
        <taxon>Metazoa</taxon>
        <taxon>Chordata</taxon>
        <taxon>Craniata</taxon>
        <taxon>Vertebrata</taxon>
        <taxon>Euteleostomi</taxon>
        <taxon>Actinopterygii</taxon>
        <taxon>Neopterygii</taxon>
        <taxon>Teleostei</taxon>
        <taxon>Neoteleostei</taxon>
        <taxon>Acanthomorphata</taxon>
        <taxon>Ovalentaria</taxon>
        <taxon>Atherinomorphae</taxon>
        <taxon>Cyprinodontiformes</taxon>
        <taxon>Goodeidae</taxon>
        <taxon>Ameca</taxon>
    </lineage>
</organism>
<evidence type="ECO:0000313" key="2">
    <source>
        <dbReference type="Proteomes" id="UP001469553"/>
    </source>
</evidence>
<dbReference type="EMBL" id="JAHRIP010022377">
    <property type="protein sequence ID" value="MEQ2289166.1"/>
    <property type="molecule type" value="Genomic_DNA"/>
</dbReference>
<accession>A0ABV0Y642</accession>
<evidence type="ECO:0000313" key="1">
    <source>
        <dbReference type="EMBL" id="MEQ2289166.1"/>
    </source>
</evidence>
<protein>
    <submittedName>
        <fullName evidence="1">Uncharacterized protein</fullName>
    </submittedName>
</protein>
<keyword evidence="2" id="KW-1185">Reference proteome</keyword>
<sequence length="64" mass="7564">MRNTNRLTLCSTNQPEITNSETRLEEQTDGTLFLLALEIEHIYLFLMAPSKHTQPFYKKKRTHL</sequence>
<feature type="non-terminal residue" evidence="1">
    <location>
        <position position="64"/>
    </location>
</feature>
<reference evidence="1 2" key="1">
    <citation type="submission" date="2021-06" db="EMBL/GenBank/DDBJ databases">
        <authorList>
            <person name="Palmer J.M."/>
        </authorList>
    </citation>
    <scope>NUCLEOTIDE SEQUENCE [LARGE SCALE GENOMIC DNA]</scope>
    <source>
        <strain evidence="1 2">AS_MEX2019</strain>
        <tissue evidence="1">Muscle</tissue>
    </source>
</reference>
<proteinExistence type="predicted"/>